<dbReference type="Gene3D" id="3.30.70.20">
    <property type="match status" value="1"/>
</dbReference>
<keyword evidence="7" id="KW-0408">Iron</keyword>
<proteinExistence type="predicted"/>
<dbReference type="PANTHER" id="PTHR43082">
    <property type="entry name" value="FERREDOXIN-LIKE"/>
    <property type="match status" value="1"/>
</dbReference>
<dbReference type="InterPro" id="IPR012206">
    <property type="entry name" value="Fd_FixX"/>
</dbReference>
<keyword evidence="12" id="KW-1185">Reference proteome</keyword>
<dbReference type="GO" id="GO:0005506">
    <property type="term" value="F:iron ion binding"/>
    <property type="evidence" value="ECO:0007669"/>
    <property type="project" value="InterPro"/>
</dbReference>
<gene>
    <name evidence="11" type="ORF">SAMN02745118_02084</name>
</gene>
<organism evidence="11 12">
    <name type="scientific">Selenihalanaerobacter shriftii</name>
    <dbReference type="NCBI Taxonomy" id="142842"/>
    <lineage>
        <taxon>Bacteria</taxon>
        <taxon>Bacillati</taxon>
        <taxon>Bacillota</taxon>
        <taxon>Clostridia</taxon>
        <taxon>Halanaerobiales</taxon>
        <taxon>Halobacteroidaceae</taxon>
        <taxon>Selenihalanaerobacter</taxon>
    </lineage>
</organism>
<dbReference type="Proteomes" id="UP000190625">
    <property type="component" value="Unassembled WGS sequence"/>
</dbReference>
<evidence type="ECO:0000256" key="8">
    <source>
        <dbReference type="ARBA" id="ARBA00023014"/>
    </source>
</evidence>
<evidence type="ECO:0000259" key="10">
    <source>
        <dbReference type="PROSITE" id="PS51379"/>
    </source>
</evidence>
<dbReference type="PROSITE" id="PS51379">
    <property type="entry name" value="4FE4S_FER_2"/>
    <property type="match status" value="1"/>
</dbReference>
<protein>
    <recommendedName>
        <fullName evidence="3">Ferredoxin-like protein</fullName>
    </recommendedName>
</protein>
<feature type="domain" description="4Fe-4S ferredoxin-type" evidence="10">
    <location>
        <begin position="58"/>
        <end position="87"/>
    </location>
</feature>
<evidence type="ECO:0000256" key="2">
    <source>
        <dbReference type="ARBA" id="ARBA00009192"/>
    </source>
</evidence>
<dbReference type="SUPFAM" id="SSF54862">
    <property type="entry name" value="4Fe-4S ferredoxins"/>
    <property type="match status" value="1"/>
</dbReference>
<dbReference type="Pfam" id="PF05187">
    <property type="entry name" value="Fer4_ETF_QO"/>
    <property type="match status" value="1"/>
</dbReference>
<evidence type="ECO:0000256" key="9">
    <source>
        <dbReference type="ARBA" id="ARBA00023231"/>
    </source>
</evidence>
<dbReference type="STRING" id="142842.SAMN02745118_02084"/>
<evidence type="ECO:0000313" key="11">
    <source>
        <dbReference type="EMBL" id="SJZ88091.1"/>
    </source>
</evidence>
<name>A0A1T4P9N5_9FIRM</name>
<evidence type="ECO:0000313" key="12">
    <source>
        <dbReference type="Proteomes" id="UP000190625"/>
    </source>
</evidence>
<dbReference type="AlphaFoldDB" id="A0A1T4P9N5"/>
<accession>A0A1T4P9N5</accession>
<keyword evidence="8" id="KW-0411">Iron-sulfur</keyword>
<comment type="similarity">
    <text evidence="2">To ferredoxins from P.putida and C.tartarivorum, ferredoxin I from A.vinelandii, ferredoxin II from D.desulfuricans.</text>
</comment>
<dbReference type="InterPro" id="IPR007859">
    <property type="entry name" value="ETF-QO/FixX_C"/>
</dbReference>
<evidence type="ECO:0000256" key="1">
    <source>
        <dbReference type="ARBA" id="ARBA00003208"/>
    </source>
</evidence>
<dbReference type="OrthoDB" id="9800260at2"/>
<evidence type="ECO:0000256" key="6">
    <source>
        <dbReference type="ARBA" id="ARBA00022982"/>
    </source>
</evidence>
<dbReference type="RefSeq" id="WP_078810517.1">
    <property type="nucleotide sequence ID" value="NZ_FUWM01000018.1"/>
</dbReference>
<dbReference type="InterPro" id="IPR017896">
    <property type="entry name" value="4Fe4S_Fe-S-bd"/>
</dbReference>
<reference evidence="12" key="1">
    <citation type="submission" date="2017-02" db="EMBL/GenBank/DDBJ databases">
        <authorList>
            <person name="Varghese N."/>
            <person name="Submissions S."/>
        </authorList>
    </citation>
    <scope>NUCLEOTIDE SEQUENCE [LARGE SCALE GENOMIC DNA]</scope>
    <source>
        <strain evidence="12">ATCC BAA-73</strain>
    </source>
</reference>
<dbReference type="GO" id="GO:0051536">
    <property type="term" value="F:iron-sulfur cluster binding"/>
    <property type="evidence" value="ECO:0007669"/>
    <property type="project" value="UniProtKB-KW"/>
</dbReference>
<dbReference type="EMBL" id="FUWM01000018">
    <property type="protein sequence ID" value="SJZ88091.1"/>
    <property type="molecule type" value="Genomic_DNA"/>
</dbReference>
<keyword evidence="5" id="KW-0479">Metal-binding</keyword>
<keyword evidence="6" id="KW-0249">Electron transport</keyword>
<dbReference type="PANTHER" id="PTHR43082:SF3">
    <property type="entry name" value="FERREDOXIN-LIKE PROTEIN YDIT"/>
    <property type="match status" value="1"/>
</dbReference>
<comment type="function">
    <text evidence="1">Could be a 3Fe-4S cluster-containing protein.</text>
</comment>
<evidence type="ECO:0000256" key="4">
    <source>
        <dbReference type="ARBA" id="ARBA00022448"/>
    </source>
</evidence>
<evidence type="ECO:0000256" key="3">
    <source>
        <dbReference type="ARBA" id="ARBA00020378"/>
    </source>
</evidence>
<keyword evidence="9" id="KW-0535">Nitrogen fixation</keyword>
<evidence type="ECO:0000256" key="5">
    <source>
        <dbReference type="ARBA" id="ARBA00022723"/>
    </source>
</evidence>
<keyword evidence="4" id="KW-0813">Transport</keyword>
<evidence type="ECO:0000256" key="7">
    <source>
        <dbReference type="ARBA" id="ARBA00023004"/>
    </source>
</evidence>
<sequence>MSNFLKDQKSPLDSVEIIADDISHIDIKNKKVCLKKCENKPCTYYCPTRVYSWSGEDTEIKVDYTRCVECLACPQGCPYNNIAWQLPKGGYGVNYQR</sequence>